<evidence type="ECO:0000313" key="3">
    <source>
        <dbReference type="EMBL" id="TLP94742.1"/>
    </source>
</evidence>
<keyword evidence="4" id="KW-1185">Reference proteome</keyword>
<accession>A0A5R9B8V6</accession>
<dbReference type="EMBL" id="VAVZ01000032">
    <property type="protein sequence ID" value="TLP94742.1"/>
    <property type="molecule type" value="Genomic_DNA"/>
</dbReference>
<keyword evidence="1" id="KW-0175">Coiled coil</keyword>
<proteinExistence type="predicted"/>
<name>A0A5R9B8V6_9MICC</name>
<organism evidence="3 4">
    <name type="scientific">Nesterenkonia salmonea</name>
    <dbReference type="NCBI Taxonomy" id="1804987"/>
    <lineage>
        <taxon>Bacteria</taxon>
        <taxon>Bacillati</taxon>
        <taxon>Actinomycetota</taxon>
        <taxon>Actinomycetes</taxon>
        <taxon>Micrococcales</taxon>
        <taxon>Micrococcaceae</taxon>
        <taxon>Nesterenkonia</taxon>
    </lineage>
</organism>
<feature type="compositionally biased region" description="Polar residues" evidence="2">
    <location>
        <begin position="218"/>
        <end position="227"/>
    </location>
</feature>
<dbReference type="Proteomes" id="UP000310458">
    <property type="component" value="Unassembled WGS sequence"/>
</dbReference>
<evidence type="ECO:0000313" key="4">
    <source>
        <dbReference type="Proteomes" id="UP000310458"/>
    </source>
</evidence>
<evidence type="ECO:0000256" key="1">
    <source>
        <dbReference type="SAM" id="Coils"/>
    </source>
</evidence>
<evidence type="ECO:0000256" key="2">
    <source>
        <dbReference type="SAM" id="MobiDB-lite"/>
    </source>
</evidence>
<feature type="region of interest" description="Disordered" evidence="2">
    <location>
        <begin position="203"/>
        <end position="228"/>
    </location>
</feature>
<feature type="coiled-coil region" evidence="1">
    <location>
        <begin position="315"/>
        <end position="345"/>
    </location>
</feature>
<dbReference type="AlphaFoldDB" id="A0A5R9B8V6"/>
<sequence length="366" mass="40466">MSSLDAAQLSVLNFSSKPAAVWFRNLKTNSPSGVHTAQNMGELASMLESHPGNSGLVLVNDPALALATEIDNGKATDLALGDWMTDVRLLIHSYRRNHSRMLVVDSALTLETAEPLGNHLKNKVGINLDRMLSRGSGADLSNEETAAKTMPPELIAIARLLLTEPGVRLLAEELQSITLGSSQGSPNGETIDFLLKLHSIETQKKRSTRQGSDREASEPSSAATLSENKMLVAEIQNLQLEREADQARLEQLDQLTSDHAATQEKLNALRRGRTSRRVKIAELESKLADRRKALKTACAARDQYREESVKAGSELEKRNKALADLQAENEELRKNAGRLETYNRRLLNSRSWRYTRVLRTLKGSEI</sequence>
<protein>
    <submittedName>
        <fullName evidence="3">Uncharacterized protein</fullName>
    </submittedName>
</protein>
<feature type="coiled-coil region" evidence="1">
    <location>
        <begin position="228"/>
        <end position="272"/>
    </location>
</feature>
<dbReference type="RefSeq" id="WP_138253679.1">
    <property type="nucleotide sequence ID" value="NZ_VAVZ01000032.1"/>
</dbReference>
<gene>
    <name evidence="3" type="ORF">FEF26_11500</name>
</gene>
<reference evidence="3 4" key="1">
    <citation type="submission" date="2019-05" db="EMBL/GenBank/DDBJ databases">
        <title>Nesterenkonia sp. GY074 isolated from the Southern Atlantic Ocean.</title>
        <authorList>
            <person name="Zhang G."/>
        </authorList>
    </citation>
    <scope>NUCLEOTIDE SEQUENCE [LARGE SCALE GENOMIC DNA]</scope>
    <source>
        <strain evidence="3 4">GY074</strain>
    </source>
</reference>
<comment type="caution">
    <text evidence="3">The sequence shown here is derived from an EMBL/GenBank/DDBJ whole genome shotgun (WGS) entry which is preliminary data.</text>
</comment>